<dbReference type="Pfam" id="PF13487">
    <property type="entry name" value="HD_5"/>
    <property type="match status" value="1"/>
</dbReference>
<dbReference type="Proteomes" id="UP001279642">
    <property type="component" value="Unassembled WGS sequence"/>
</dbReference>
<dbReference type="Gene3D" id="3.30.450.20">
    <property type="entry name" value="PAS domain"/>
    <property type="match status" value="2"/>
</dbReference>
<dbReference type="Gene3D" id="1.10.3210.10">
    <property type="entry name" value="Hypothetical protein af1432"/>
    <property type="match status" value="2"/>
</dbReference>
<dbReference type="SMART" id="SM00304">
    <property type="entry name" value="HAMP"/>
    <property type="match status" value="1"/>
</dbReference>
<dbReference type="SUPFAM" id="SSF109604">
    <property type="entry name" value="HD-domain/PDEase-like"/>
    <property type="match status" value="1"/>
</dbReference>
<accession>A0ABU5ECR6</accession>
<dbReference type="PANTHER" id="PTHR45228:SF5">
    <property type="entry name" value="CYCLIC DI-GMP PHOSPHODIESTERASE VC_1348-RELATED"/>
    <property type="match status" value="1"/>
</dbReference>
<evidence type="ECO:0000313" key="4">
    <source>
        <dbReference type="Proteomes" id="UP001279642"/>
    </source>
</evidence>
<reference evidence="3 4" key="1">
    <citation type="journal article" date="2016" name="Antonie Van Leeuwenhoek">
        <title>Dongia soli sp. nov., isolated from soil from Dokdo, Korea.</title>
        <authorList>
            <person name="Kim D.U."/>
            <person name="Lee H."/>
            <person name="Kim H."/>
            <person name="Kim S.G."/>
            <person name="Ka J.O."/>
        </authorList>
    </citation>
    <scope>NUCLEOTIDE SEQUENCE [LARGE SCALE GENOMIC DNA]</scope>
    <source>
        <strain evidence="3 4">D78</strain>
    </source>
</reference>
<evidence type="ECO:0000313" key="3">
    <source>
        <dbReference type="EMBL" id="MDY0883340.1"/>
    </source>
</evidence>
<evidence type="ECO:0000256" key="1">
    <source>
        <dbReference type="SAM" id="Phobius"/>
    </source>
</evidence>
<comment type="caution">
    <text evidence="3">The sequence shown here is derived from an EMBL/GenBank/DDBJ whole genome shotgun (WGS) entry which is preliminary data.</text>
</comment>
<keyword evidence="1" id="KW-0812">Transmembrane</keyword>
<dbReference type="SUPFAM" id="SSF55781">
    <property type="entry name" value="GAF domain-like"/>
    <property type="match status" value="1"/>
</dbReference>
<dbReference type="Gene3D" id="6.10.340.10">
    <property type="match status" value="1"/>
</dbReference>
<name>A0ABU5ECR6_9PROT</name>
<gene>
    <name evidence="3" type="ORF">SMD27_10830</name>
</gene>
<dbReference type="InterPro" id="IPR029016">
    <property type="entry name" value="GAF-like_dom_sf"/>
</dbReference>
<dbReference type="InterPro" id="IPR003660">
    <property type="entry name" value="HAMP_dom"/>
</dbReference>
<evidence type="ECO:0000259" key="2">
    <source>
        <dbReference type="PROSITE" id="PS50885"/>
    </source>
</evidence>
<organism evidence="3 4">
    <name type="scientific">Dongia soli</name>
    <dbReference type="NCBI Taxonomy" id="600628"/>
    <lineage>
        <taxon>Bacteria</taxon>
        <taxon>Pseudomonadati</taxon>
        <taxon>Pseudomonadota</taxon>
        <taxon>Alphaproteobacteria</taxon>
        <taxon>Rhodospirillales</taxon>
        <taxon>Dongiaceae</taxon>
        <taxon>Dongia</taxon>
    </lineage>
</organism>
<dbReference type="EMBL" id="JAXCLW010000002">
    <property type="protein sequence ID" value="MDY0883340.1"/>
    <property type="molecule type" value="Genomic_DNA"/>
</dbReference>
<feature type="transmembrane region" description="Helical" evidence="1">
    <location>
        <begin position="12"/>
        <end position="35"/>
    </location>
</feature>
<feature type="transmembrane region" description="Helical" evidence="1">
    <location>
        <begin position="347"/>
        <end position="368"/>
    </location>
</feature>
<dbReference type="Gene3D" id="3.30.450.40">
    <property type="match status" value="1"/>
</dbReference>
<dbReference type="Pfam" id="PF00672">
    <property type="entry name" value="HAMP"/>
    <property type="match status" value="1"/>
</dbReference>
<keyword evidence="1" id="KW-1133">Transmembrane helix</keyword>
<dbReference type="PROSITE" id="PS50885">
    <property type="entry name" value="HAMP"/>
    <property type="match status" value="1"/>
</dbReference>
<proteinExistence type="predicted"/>
<sequence length="908" mass="102206">MPAKRRIRLPLQVVAAFSVIGLLAVVVSLLSWQAYRGTQEVLISASNDAIGYISEAIAEKARRNIEPAEEQLAALVHSSFGEADTLEQRLAPLPLVSDLLSRSTLIDALFVGYPNGEFILFRPLRNETERRRFSITGDATILAQSITDDGTGQMIGEYRLYDRQNRLLKTESRPEYVFDPRMRPWYQEAATQDGVITTPPYVFFTNEAIGMTLARRSLTGGAVLGLDIKLISIATELSRMRITPSTELALVDQQGQVVAYRDMLQMIIRPAHSEIRLARIDELNVPALQQANKLSLRDNQKSRATVVSNGRTWQIIKSPLEVRPGRTLSLLIGIPDDEFFAAARHVVWRQTIIAGVLILLAIPAAWFITKRMVKPLRILARETMKIESFDFSSDIKIRSHIGEIDDLGRSLDRMKRTIRKFLKIGTALAAEPKFKPLLDRVLQEAVDLVRSDGGAIYMISEDRQMLIPEVIRWHDRELFSAEQLSQPLPLDGPAICINLAEALETKDIRTVERPLNEDELTALGLHGFVHRLQALRVLLIIVPLLDRNQAPLGALMLIKAISHENEQFDAGERLLKLVHAVSGSASVAIQNKLLLEAQRKLIDALIKLVAGAIDAKSAYTGGHCQRVPVLTRLLAEAACGAKTGPYRDFNLSEEEWEALDIAAWLHDCGKVTTPEYVVDKATKLETIYDRIHEIRNRFEILKRDAEIDYWRGVAEGGDPVELRSKMTSAQRQLDDDFAFVAHCNEGGEFMEPTKIERIKRIAKRTWRRTISNRLGVSYEEKARMDRVAEPMLPVDEPLLADRDDHLIYHSERDLIGKTNPWGFQLNEPTYKYNRGEVYNLCISRGTLTAEERYRINDHIVQTIVMLESLPFPAHLKSVPELAGGHHEKMDGKGYPSGCAARRCHPSPA</sequence>
<feature type="domain" description="HAMP" evidence="2">
    <location>
        <begin position="370"/>
        <end position="423"/>
    </location>
</feature>
<keyword evidence="4" id="KW-1185">Reference proteome</keyword>
<dbReference type="InterPro" id="IPR052020">
    <property type="entry name" value="Cyclic_di-GMP/3'3'-cGAMP_PDE"/>
</dbReference>
<dbReference type="CDD" id="cd06225">
    <property type="entry name" value="HAMP"/>
    <property type="match status" value="1"/>
</dbReference>
<protein>
    <submittedName>
        <fullName evidence="3">HD domain-containing phosphohydrolase</fullName>
    </submittedName>
</protein>
<dbReference type="PANTHER" id="PTHR45228">
    <property type="entry name" value="CYCLIC DI-GMP PHOSPHODIESTERASE TM_0186-RELATED"/>
    <property type="match status" value="1"/>
</dbReference>
<keyword evidence="1" id="KW-0472">Membrane</keyword>